<evidence type="ECO:0000256" key="1">
    <source>
        <dbReference type="SAM" id="MobiDB-lite"/>
    </source>
</evidence>
<keyword evidence="5" id="KW-1185">Reference proteome</keyword>
<reference evidence="2" key="1">
    <citation type="journal article" date="2018" name="BMC Genomics">
        <title>Comparative genomics of the wheat fungal pathogen Pyrenophora tritici-repentis reveals chromosomal variations and genome plasticity.</title>
        <authorList>
            <person name="Moolhuijzen P."/>
            <person name="See P.T."/>
            <person name="Hane J.K."/>
            <person name="Shi G."/>
            <person name="Liu Z."/>
            <person name="Oliver R.P."/>
            <person name="Moffat C.S."/>
        </authorList>
    </citation>
    <scope>NUCLEOTIDE SEQUENCE [LARGE SCALE GENOMIC DNA]</scope>
    <source>
        <strain evidence="2">M4</strain>
    </source>
</reference>
<accession>A0A2W1DEN4</accession>
<evidence type="ECO:0000313" key="3">
    <source>
        <dbReference type="EMBL" id="KAI1519465.1"/>
    </source>
</evidence>
<feature type="region of interest" description="Disordered" evidence="1">
    <location>
        <begin position="1"/>
        <end position="101"/>
    </location>
</feature>
<sequence>MEKTSRQEQGDVSQHRTRHSTGNISSPQDMPSSRKRADSHQTHISTPPRALQSSDSRQQAVISAYLRSSYNDDDARSPNRLSSAEHQYTPSSAHHSQQGAIRRISGNFNAPTDIELERHKDHKKGARAIRKLKNTIKGLAKA</sequence>
<name>A0A2W1DEN4_9PLEO</name>
<dbReference type="Proteomes" id="UP000249757">
    <property type="component" value="Unassembled WGS sequence"/>
</dbReference>
<feature type="compositionally biased region" description="Polar residues" evidence="1">
    <location>
        <begin position="79"/>
        <end position="99"/>
    </location>
</feature>
<protein>
    <submittedName>
        <fullName evidence="2">Uncharacterized protein</fullName>
    </submittedName>
</protein>
<dbReference type="Proteomes" id="UP000245464">
    <property type="component" value="Chromosome 9"/>
</dbReference>
<comment type="caution">
    <text evidence="2">The sequence shown here is derived from an EMBL/GenBank/DDBJ whole genome shotgun (WGS) entry which is preliminary data.</text>
</comment>
<reference evidence="3" key="3">
    <citation type="journal article" date="2022" name="bioRxiv">
        <title>A global pangenome for the wheat fungal pathogen Pyrenophora tritici-repentis and prediction of effector protein structural homology.</title>
        <authorList>
            <person name="Moolhuijzen P."/>
            <person name="See P.T."/>
            <person name="Shi G."/>
            <person name="Powell H.R."/>
            <person name="Cockram J."/>
            <person name="Jorgensen L.N."/>
            <person name="Benslimane H."/>
            <person name="Strelkov S.E."/>
            <person name="Turner J."/>
            <person name="Liu Z."/>
            <person name="Moffat C.S."/>
        </authorList>
    </citation>
    <scope>NUCLEOTIDE SEQUENCE</scope>
    <source>
        <strain evidence="3">86-124</strain>
    </source>
</reference>
<organism evidence="2 4">
    <name type="scientific">Pyrenophora tritici-repentis</name>
    <dbReference type="NCBI Taxonomy" id="45151"/>
    <lineage>
        <taxon>Eukaryota</taxon>
        <taxon>Fungi</taxon>
        <taxon>Dikarya</taxon>
        <taxon>Ascomycota</taxon>
        <taxon>Pezizomycotina</taxon>
        <taxon>Dothideomycetes</taxon>
        <taxon>Pleosporomycetidae</taxon>
        <taxon>Pleosporales</taxon>
        <taxon>Pleosporineae</taxon>
        <taxon>Pleosporaceae</taxon>
        <taxon>Pyrenophora</taxon>
    </lineage>
</organism>
<evidence type="ECO:0000313" key="4">
    <source>
        <dbReference type="Proteomes" id="UP000245464"/>
    </source>
</evidence>
<feature type="compositionally biased region" description="Polar residues" evidence="1">
    <location>
        <begin position="51"/>
        <end position="69"/>
    </location>
</feature>
<dbReference type="EMBL" id="NRDI02000002">
    <property type="protein sequence ID" value="KAI1519465.1"/>
    <property type="molecule type" value="Genomic_DNA"/>
</dbReference>
<gene>
    <name evidence="3" type="ORF">Ptr86124_002593</name>
    <name evidence="2" type="ORF">PtrM4_148350</name>
</gene>
<feature type="compositionally biased region" description="Polar residues" evidence="1">
    <location>
        <begin position="20"/>
        <end position="31"/>
    </location>
</feature>
<reference evidence="5" key="4">
    <citation type="journal article" date="2022" name="Microb. Genom.">
        <title>A global pangenome for the wheat fungal pathogen Pyrenophora tritici-repentis and prediction of effector protein structural homology.</title>
        <authorList>
            <person name="Moolhuijzen P.M."/>
            <person name="See P.T."/>
            <person name="Shi G."/>
            <person name="Powell H.R."/>
            <person name="Cockram J."/>
            <person name="Jorgensen L.N."/>
            <person name="Benslimane H."/>
            <person name="Strelkov S.E."/>
            <person name="Turner J."/>
            <person name="Liu Z."/>
            <person name="Moffat C.S."/>
        </authorList>
    </citation>
    <scope>NUCLEOTIDE SEQUENCE [LARGE SCALE GENOMIC DNA]</scope>
</reference>
<dbReference type="EMBL" id="NQIK02000009">
    <property type="protein sequence ID" value="KAF7566515.1"/>
    <property type="molecule type" value="Genomic_DNA"/>
</dbReference>
<dbReference type="OrthoDB" id="3679518at2759"/>
<proteinExistence type="predicted"/>
<reference evidence="3" key="2">
    <citation type="submission" date="2021-05" db="EMBL/GenBank/DDBJ databases">
        <authorList>
            <person name="Moolhuijzen P.M."/>
            <person name="Moffat C.S."/>
        </authorList>
    </citation>
    <scope>NUCLEOTIDE SEQUENCE</scope>
    <source>
        <strain evidence="3">86-124</strain>
    </source>
</reference>
<evidence type="ECO:0000313" key="2">
    <source>
        <dbReference type="EMBL" id="KAF7566515.1"/>
    </source>
</evidence>
<dbReference type="AlphaFoldDB" id="A0A2W1DEN4"/>
<evidence type="ECO:0000313" key="5">
    <source>
        <dbReference type="Proteomes" id="UP000249757"/>
    </source>
</evidence>